<accession>A0ABX2DQK9</accession>
<dbReference type="EMBL" id="JABMKX010000008">
    <property type="protein sequence ID" value="NQX46944.1"/>
    <property type="molecule type" value="Genomic_DNA"/>
</dbReference>
<dbReference type="InterPro" id="IPR043128">
    <property type="entry name" value="Rev_trsase/Diguanyl_cyclase"/>
</dbReference>
<evidence type="ECO:0000256" key="5">
    <source>
        <dbReference type="ARBA" id="ARBA00022825"/>
    </source>
</evidence>
<comment type="catalytic activity">
    <reaction evidence="10">
        <text>DNA(n) + a 2'-deoxyribonucleoside 5'-triphosphate = DNA(n+1) + diphosphate</text>
        <dbReference type="Rhea" id="RHEA:22508"/>
        <dbReference type="Rhea" id="RHEA-COMP:17339"/>
        <dbReference type="Rhea" id="RHEA-COMP:17340"/>
        <dbReference type="ChEBI" id="CHEBI:33019"/>
        <dbReference type="ChEBI" id="CHEBI:61560"/>
        <dbReference type="ChEBI" id="CHEBI:173112"/>
        <dbReference type="EC" id="2.7.7.49"/>
    </reaction>
</comment>
<gene>
    <name evidence="12" type="ORF">HQN87_16520</name>
</gene>
<keyword evidence="2" id="KW-0808">Transferase</keyword>
<dbReference type="PROSITE" id="PS50878">
    <property type="entry name" value="RT_POL"/>
    <property type="match status" value="1"/>
</dbReference>
<dbReference type="PANTHER" id="PTHR34047:SF7">
    <property type="entry name" value="RNA-DIRECTED DNA POLYMERASE"/>
    <property type="match status" value="1"/>
</dbReference>
<dbReference type="SUPFAM" id="SSF56672">
    <property type="entry name" value="DNA/RNA polymerases"/>
    <property type="match status" value="1"/>
</dbReference>
<dbReference type="InterPro" id="IPR051083">
    <property type="entry name" value="GrpII_Intron_Splice-Mob/Def"/>
</dbReference>
<evidence type="ECO:0000259" key="11">
    <source>
        <dbReference type="PROSITE" id="PS50878"/>
    </source>
</evidence>
<keyword evidence="5" id="KW-0645">Protease</keyword>
<keyword evidence="6" id="KW-0460">Magnesium</keyword>
<evidence type="ECO:0000313" key="13">
    <source>
        <dbReference type="Proteomes" id="UP000711047"/>
    </source>
</evidence>
<protein>
    <recommendedName>
        <fullName evidence="1">RNA-directed DNA polymerase</fullName>
        <ecNumber evidence="1">2.7.7.49</ecNumber>
    </recommendedName>
</protein>
<keyword evidence="4" id="KW-0479">Metal-binding</keyword>
<dbReference type="RefSeq" id="WP_173135578.1">
    <property type="nucleotide sequence ID" value="NZ_JABMKX010000008.1"/>
</dbReference>
<keyword evidence="5" id="KW-0378">Hydrolase</keyword>
<evidence type="ECO:0000256" key="4">
    <source>
        <dbReference type="ARBA" id="ARBA00022723"/>
    </source>
</evidence>
<dbReference type="EC" id="2.7.7.49" evidence="1"/>
<keyword evidence="8" id="KW-0051">Antiviral defense</keyword>
<reference evidence="12 13" key="1">
    <citation type="submission" date="2020-05" db="EMBL/GenBank/DDBJ databases">
        <title>Paenibacillus glebae, sp. nov., Paenibacillus humi sp. nov., Paenibacillus pedi sp. nov., Paenibacillus terrestris sp. nov. and Paenibacillus terricola sp. nov., isolated from a forest top soil sample.</title>
        <authorList>
            <person name="Qi S."/>
            <person name="Carlier A."/>
            <person name="Cnockaert M."/>
            <person name="Vandamme P."/>
        </authorList>
    </citation>
    <scope>NUCLEOTIDE SEQUENCE [LARGE SCALE GENOMIC DNA]</scope>
    <source>
        <strain evidence="12 13">LMG 29502</strain>
    </source>
</reference>
<dbReference type="Gene3D" id="2.40.10.10">
    <property type="entry name" value="Trypsin-like serine proteases"/>
    <property type="match status" value="2"/>
</dbReference>
<dbReference type="SUPFAM" id="SSF50494">
    <property type="entry name" value="Trypsin-like serine proteases"/>
    <property type="match status" value="1"/>
</dbReference>
<evidence type="ECO:0000256" key="10">
    <source>
        <dbReference type="ARBA" id="ARBA00048173"/>
    </source>
</evidence>
<keyword evidence="13" id="KW-1185">Reference proteome</keyword>
<dbReference type="Pfam" id="PF00078">
    <property type="entry name" value="RVT_1"/>
    <property type="match status" value="1"/>
</dbReference>
<evidence type="ECO:0000256" key="9">
    <source>
        <dbReference type="ARBA" id="ARBA00034120"/>
    </source>
</evidence>
<dbReference type="InterPro" id="IPR000123">
    <property type="entry name" value="Reverse_transcriptase_msDNA"/>
</dbReference>
<evidence type="ECO:0000256" key="8">
    <source>
        <dbReference type="ARBA" id="ARBA00023118"/>
    </source>
</evidence>
<evidence type="ECO:0000313" key="12">
    <source>
        <dbReference type="EMBL" id="NQX46944.1"/>
    </source>
</evidence>
<feature type="domain" description="Reverse transcriptase" evidence="11">
    <location>
        <begin position="1"/>
        <end position="232"/>
    </location>
</feature>
<dbReference type="PANTHER" id="PTHR34047">
    <property type="entry name" value="NUCLEAR INTRON MATURASE 1, MITOCHONDRIAL-RELATED"/>
    <property type="match status" value="1"/>
</dbReference>
<dbReference type="Proteomes" id="UP000711047">
    <property type="component" value="Unassembled WGS sequence"/>
</dbReference>
<dbReference type="InterPro" id="IPR043502">
    <property type="entry name" value="DNA/RNA_pol_sf"/>
</dbReference>
<dbReference type="InterPro" id="IPR000477">
    <property type="entry name" value="RT_dom"/>
</dbReference>
<dbReference type="InterPro" id="IPR009003">
    <property type="entry name" value="Peptidase_S1_PA"/>
</dbReference>
<dbReference type="Gene3D" id="3.30.70.270">
    <property type="match status" value="1"/>
</dbReference>
<evidence type="ECO:0000256" key="2">
    <source>
        <dbReference type="ARBA" id="ARBA00022679"/>
    </source>
</evidence>
<comment type="similarity">
    <text evidence="9">Belongs to the bacterial reverse transcriptase family.</text>
</comment>
<sequence>MEIPTEFLWKILIRDKSNNYTSFPISKKSGGYRTIHSPSSNLAILQKKLAYVLSLQFNPHNRAHGFIEKRSIVTNASEHLKKSFVLNIDLENFFESISFARVRKMFASYFKLSGVVATTLANICSHPEGFLPQGAATSPIISNIIAKSLDKELKQLSVESKGVKYTRYADDITFSTNKKDFPRNIAFLNEDSHVVLSEKLLRIIENNGFNVNEQKIRLQDRQSNQSVTGIVVNEKLNVSRTYIRRIRSILNCIEKNNNDLDAAREIFIRRYPFRQRAKVNQPEMFSVLRGMINHVGHVKGKSDPVYLKLANRFNSVSPEQKVIKSVEKQINKRKMYEDYTFVIEQEKPVVALVSKESTEFEHVYHNQGTGFLLKGIGMVTNAHVLKDLVSAIELEMLIPIPYYVRGFNSKDFNVHMMRIECFDTEKDIVILRSKSLDHNKEGFSYSEAIQTDQLIELVGYPDYRRGQEIRVDNGFVRGIRMHINSGDKTVTHRRYEITPTIYGGNSGGPIVNEVSEVIAVAVKGATMNGVVPNEVIPISEVIGLAKRNSLI</sequence>
<evidence type="ECO:0000256" key="6">
    <source>
        <dbReference type="ARBA" id="ARBA00022842"/>
    </source>
</evidence>
<keyword evidence="7" id="KW-0695">RNA-directed DNA polymerase</keyword>
<keyword evidence="3" id="KW-0548">Nucleotidyltransferase</keyword>
<evidence type="ECO:0000256" key="3">
    <source>
        <dbReference type="ARBA" id="ARBA00022695"/>
    </source>
</evidence>
<name>A0ABX2DQK9_9BACL</name>
<dbReference type="InterPro" id="IPR043504">
    <property type="entry name" value="Peptidase_S1_PA_chymotrypsin"/>
</dbReference>
<evidence type="ECO:0000256" key="7">
    <source>
        <dbReference type="ARBA" id="ARBA00022918"/>
    </source>
</evidence>
<comment type="caution">
    <text evidence="12">The sequence shown here is derived from an EMBL/GenBank/DDBJ whole genome shotgun (WGS) entry which is preliminary data.</text>
</comment>
<keyword evidence="5" id="KW-0720">Serine protease</keyword>
<organism evidence="12 13">
    <name type="scientific">Paenibacillus tritici</name>
    <dbReference type="NCBI Taxonomy" id="1873425"/>
    <lineage>
        <taxon>Bacteria</taxon>
        <taxon>Bacillati</taxon>
        <taxon>Bacillota</taxon>
        <taxon>Bacilli</taxon>
        <taxon>Bacillales</taxon>
        <taxon>Paenibacillaceae</taxon>
        <taxon>Paenibacillus</taxon>
    </lineage>
</organism>
<dbReference type="Pfam" id="PF13365">
    <property type="entry name" value="Trypsin_2"/>
    <property type="match status" value="1"/>
</dbReference>
<evidence type="ECO:0000256" key="1">
    <source>
        <dbReference type="ARBA" id="ARBA00012493"/>
    </source>
</evidence>
<dbReference type="PRINTS" id="PR00866">
    <property type="entry name" value="RNADNAPOLMS"/>
</dbReference>
<dbReference type="CDD" id="cd03487">
    <property type="entry name" value="RT_Bac_retron_II"/>
    <property type="match status" value="1"/>
</dbReference>
<proteinExistence type="inferred from homology"/>